<feature type="domain" description="START" evidence="13">
    <location>
        <begin position="213"/>
        <end position="448"/>
    </location>
</feature>
<sequence length="703" mass="78108">MEFHGGAGQDHPDGDDGRSGSSHSHGQKRKQHQRFTPEQIQMLEEIYKEYSHPDDNQRQQLSRHLGLSPTQIKHWFQNKRTQMKNKSERAHNFSLRAENDRIRAENIAMVEALKSRVCPSCGSQPSPELAALNKQRLRLDNAQLSEQLKGLSDIVNRRRSIMQLPPLAPVQASSLDLSMCNSREPNMVGGSALNEDLNIHQIAGLPSPALVFPDTEKSHMREAAANAMEELLKLVRTGEPLWTRSSRDGRDVLDNGCYNQMFPRTNTTLKNPNVWAESSRDSRHVIMNACSLVDMFMDPGKWMDLFPTIVAEAKTIGVISYPVIIGQNASLLLMYEEILSPVLPTREYFFLRYSQQIEQGLWAVVDVSYDLSGHNQLGNQSQSRRLPSGCLMQDLPHGYTKVTWVEHVEVEQKARVQRLCRDFAFTGLAFGAERWLATLERMCQRMVTGNVVRGLGVVPSEQSKKSMMKLSERMVKKLCVCLGASSHMQQWTPPSRADDIGVRIARRRSTGIGEPKGIILCAATTIWLLISPQNLFGFFMDGRNRPLWDVNSNGNFMQEVAHITNGSHPGNCTTVLQASNANESNMLILQESCIDSSGSLIVYSPVDIPAVNLAISGEDTSYISLLPSGFAICPDGNSGLPDAWWPSSSSSQAYSGGGSFLTVIFQVLMSSLPTSDLSLDALLYQLISTNVQQIKAALDHPAS</sequence>
<evidence type="ECO:0000256" key="2">
    <source>
        <dbReference type="ARBA" id="ARBA00006789"/>
    </source>
</evidence>
<dbReference type="Proteomes" id="UP001346149">
    <property type="component" value="Unassembled WGS sequence"/>
</dbReference>
<dbReference type="PROSITE" id="PS50071">
    <property type="entry name" value="HOMEOBOX_2"/>
    <property type="match status" value="1"/>
</dbReference>
<evidence type="ECO:0000259" key="12">
    <source>
        <dbReference type="PROSITE" id="PS50071"/>
    </source>
</evidence>
<dbReference type="PROSITE" id="PS00027">
    <property type="entry name" value="HOMEOBOX_1"/>
    <property type="match status" value="1"/>
</dbReference>
<dbReference type="PANTHER" id="PTHR45654">
    <property type="entry name" value="HOMEOBOX-LEUCINE ZIPPER PROTEIN MERISTEM L1"/>
    <property type="match status" value="1"/>
</dbReference>
<dbReference type="Pfam" id="PF00046">
    <property type="entry name" value="Homeodomain"/>
    <property type="match status" value="1"/>
</dbReference>
<dbReference type="SUPFAM" id="SSF55961">
    <property type="entry name" value="Bet v1-like"/>
    <property type="match status" value="2"/>
</dbReference>
<dbReference type="InterPro" id="IPR042160">
    <property type="entry name" value="HD-Zip_IV"/>
</dbReference>
<dbReference type="Gene3D" id="3.30.530.20">
    <property type="match status" value="1"/>
</dbReference>
<comment type="similarity">
    <text evidence="2">Belongs to the HD-ZIP homeobox family. Class IV subfamily.</text>
</comment>
<dbReference type="InterPro" id="IPR057993">
    <property type="entry name" value="HD-Zip_IV_C"/>
</dbReference>
<dbReference type="Pfam" id="PF01852">
    <property type="entry name" value="START"/>
    <property type="match status" value="1"/>
</dbReference>
<dbReference type="Pfam" id="PF25797">
    <property type="entry name" value="PDF2_C"/>
    <property type="match status" value="1"/>
</dbReference>
<protein>
    <submittedName>
        <fullName evidence="14">Uncharacterized protein</fullName>
    </submittedName>
</protein>
<evidence type="ECO:0000256" key="9">
    <source>
        <dbReference type="PROSITE-ProRule" id="PRU00108"/>
    </source>
</evidence>
<reference evidence="14 15" key="1">
    <citation type="journal article" date="2023" name="Hortic Res">
        <title>Pangenome of water caltrop reveals structural variations and asymmetric subgenome divergence after allopolyploidization.</title>
        <authorList>
            <person name="Zhang X."/>
            <person name="Chen Y."/>
            <person name="Wang L."/>
            <person name="Yuan Y."/>
            <person name="Fang M."/>
            <person name="Shi L."/>
            <person name="Lu R."/>
            <person name="Comes H.P."/>
            <person name="Ma Y."/>
            <person name="Chen Y."/>
            <person name="Huang G."/>
            <person name="Zhou Y."/>
            <person name="Zheng Z."/>
            <person name="Qiu Y."/>
        </authorList>
    </citation>
    <scope>NUCLEOTIDE SEQUENCE [LARGE SCALE GENOMIC DNA]</scope>
    <source>
        <strain evidence="14">F231</strain>
    </source>
</reference>
<keyword evidence="4" id="KW-0175">Coiled coil</keyword>
<dbReference type="Gene3D" id="1.10.10.60">
    <property type="entry name" value="Homeodomain-like"/>
    <property type="match status" value="1"/>
</dbReference>
<dbReference type="FunFam" id="1.10.10.60:FF:000229">
    <property type="entry name" value="Homeobox-leucine zipper protein HDG1"/>
    <property type="match status" value="1"/>
</dbReference>
<evidence type="ECO:0000256" key="6">
    <source>
        <dbReference type="ARBA" id="ARBA00023155"/>
    </source>
</evidence>
<dbReference type="InterPro" id="IPR001356">
    <property type="entry name" value="HD"/>
</dbReference>
<evidence type="ECO:0000256" key="11">
    <source>
        <dbReference type="SAM" id="MobiDB-lite"/>
    </source>
</evidence>
<keyword evidence="15" id="KW-1185">Reference proteome</keyword>
<dbReference type="GO" id="GO:0005634">
    <property type="term" value="C:nucleus"/>
    <property type="evidence" value="ECO:0007669"/>
    <property type="project" value="UniProtKB-SubCell"/>
</dbReference>
<evidence type="ECO:0000256" key="1">
    <source>
        <dbReference type="ARBA" id="ARBA00004123"/>
    </source>
</evidence>
<dbReference type="AlphaFoldDB" id="A0AAN7LAY9"/>
<gene>
    <name evidence="14" type="ORF">SAY86_015692</name>
</gene>
<feature type="DNA-binding region" description="Homeobox" evidence="9">
    <location>
        <begin position="28"/>
        <end position="87"/>
    </location>
</feature>
<dbReference type="CDD" id="cd08875">
    <property type="entry name" value="START_ArGLABRA2_like"/>
    <property type="match status" value="1"/>
</dbReference>
<dbReference type="SMART" id="SM00234">
    <property type="entry name" value="START"/>
    <property type="match status" value="1"/>
</dbReference>
<dbReference type="InterPro" id="IPR002913">
    <property type="entry name" value="START_lipid-bd_dom"/>
</dbReference>
<dbReference type="SUPFAM" id="SSF46689">
    <property type="entry name" value="Homeodomain-like"/>
    <property type="match status" value="1"/>
</dbReference>
<organism evidence="14 15">
    <name type="scientific">Trapa natans</name>
    <name type="common">Water chestnut</name>
    <dbReference type="NCBI Taxonomy" id="22666"/>
    <lineage>
        <taxon>Eukaryota</taxon>
        <taxon>Viridiplantae</taxon>
        <taxon>Streptophyta</taxon>
        <taxon>Embryophyta</taxon>
        <taxon>Tracheophyta</taxon>
        <taxon>Spermatophyta</taxon>
        <taxon>Magnoliopsida</taxon>
        <taxon>eudicotyledons</taxon>
        <taxon>Gunneridae</taxon>
        <taxon>Pentapetalae</taxon>
        <taxon>rosids</taxon>
        <taxon>malvids</taxon>
        <taxon>Myrtales</taxon>
        <taxon>Lythraceae</taxon>
        <taxon>Trapa</taxon>
    </lineage>
</organism>
<dbReference type="InterPro" id="IPR017970">
    <property type="entry name" value="Homeobox_CS"/>
</dbReference>
<evidence type="ECO:0000259" key="13">
    <source>
        <dbReference type="PROSITE" id="PS50848"/>
    </source>
</evidence>
<evidence type="ECO:0000256" key="5">
    <source>
        <dbReference type="ARBA" id="ARBA00023125"/>
    </source>
</evidence>
<keyword evidence="3" id="KW-0805">Transcription regulation</keyword>
<keyword evidence="7" id="KW-0804">Transcription</keyword>
<keyword evidence="8 9" id="KW-0539">Nucleus</keyword>
<feature type="domain" description="Homeobox" evidence="12">
    <location>
        <begin position="26"/>
        <end position="86"/>
    </location>
</feature>
<accession>A0AAN7LAY9</accession>
<evidence type="ECO:0000256" key="8">
    <source>
        <dbReference type="ARBA" id="ARBA00023242"/>
    </source>
</evidence>
<dbReference type="InterPro" id="IPR023393">
    <property type="entry name" value="START-like_dom_sf"/>
</dbReference>
<dbReference type="GO" id="GO:0008289">
    <property type="term" value="F:lipid binding"/>
    <property type="evidence" value="ECO:0007669"/>
    <property type="project" value="InterPro"/>
</dbReference>
<dbReference type="GO" id="GO:0000981">
    <property type="term" value="F:DNA-binding transcription factor activity, RNA polymerase II-specific"/>
    <property type="evidence" value="ECO:0007669"/>
    <property type="project" value="InterPro"/>
</dbReference>
<dbReference type="GO" id="GO:0003677">
    <property type="term" value="F:DNA binding"/>
    <property type="evidence" value="ECO:0007669"/>
    <property type="project" value="UniProtKB-UniRule"/>
</dbReference>
<dbReference type="CDD" id="cd00086">
    <property type="entry name" value="homeodomain"/>
    <property type="match status" value="1"/>
</dbReference>
<keyword evidence="5 9" id="KW-0238">DNA-binding</keyword>
<evidence type="ECO:0000313" key="15">
    <source>
        <dbReference type="Proteomes" id="UP001346149"/>
    </source>
</evidence>
<evidence type="ECO:0000256" key="3">
    <source>
        <dbReference type="ARBA" id="ARBA00023015"/>
    </source>
</evidence>
<dbReference type="InterPro" id="IPR009057">
    <property type="entry name" value="Homeodomain-like_sf"/>
</dbReference>
<name>A0AAN7LAY9_TRANT</name>
<dbReference type="EMBL" id="JAXQNO010000016">
    <property type="protein sequence ID" value="KAK4781590.1"/>
    <property type="molecule type" value="Genomic_DNA"/>
</dbReference>
<comment type="subcellular location">
    <subcellularLocation>
        <location evidence="1 9 10">Nucleus</location>
    </subcellularLocation>
</comment>
<evidence type="ECO:0000256" key="10">
    <source>
        <dbReference type="RuleBase" id="RU000682"/>
    </source>
</evidence>
<dbReference type="SMART" id="SM00389">
    <property type="entry name" value="HOX"/>
    <property type="match status" value="1"/>
</dbReference>
<comment type="caution">
    <text evidence="14">The sequence shown here is derived from an EMBL/GenBank/DDBJ whole genome shotgun (WGS) entry which is preliminary data.</text>
</comment>
<proteinExistence type="inferred from homology"/>
<evidence type="ECO:0000313" key="14">
    <source>
        <dbReference type="EMBL" id="KAK4781590.1"/>
    </source>
</evidence>
<feature type="region of interest" description="Disordered" evidence="11">
    <location>
        <begin position="1"/>
        <end position="36"/>
    </location>
</feature>
<evidence type="ECO:0000256" key="7">
    <source>
        <dbReference type="ARBA" id="ARBA00023163"/>
    </source>
</evidence>
<keyword evidence="6 9" id="KW-0371">Homeobox</keyword>
<evidence type="ECO:0000256" key="4">
    <source>
        <dbReference type="ARBA" id="ARBA00023054"/>
    </source>
</evidence>
<dbReference type="PANTHER" id="PTHR45654:SF1">
    <property type="entry name" value="HOMEOBOX-LEUCINE ZIPPER PROTEIN HDG11"/>
    <property type="match status" value="1"/>
</dbReference>
<dbReference type="PROSITE" id="PS50848">
    <property type="entry name" value="START"/>
    <property type="match status" value="1"/>
</dbReference>